<accession>B5IBI0</accession>
<dbReference type="OrthoDB" id="8644at2157"/>
<dbReference type="CDD" id="cd00432">
    <property type="entry name" value="Ribosomal_L18_L5e"/>
    <property type="match status" value="1"/>
</dbReference>
<evidence type="ECO:0000256" key="4">
    <source>
        <dbReference type="ARBA" id="ARBA00022980"/>
    </source>
</evidence>
<dbReference type="SUPFAM" id="SSF53137">
    <property type="entry name" value="Translational machinery components"/>
    <property type="match status" value="1"/>
</dbReference>
<comment type="similarity">
    <text evidence="1 6">Belongs to the universal ribosomal protein uL18 family.</text>
</comment>
<comment type="subunit">
    <text evidence="6">Part of the 50S ribosomal subunit. Contacts the 5S and 23S rRNAs.</text>
</comment>
<protein>
    <recommendedName>
        <fullName evidence="6">Large ribosomal subunit protein uL18</fullName>
    </recommendedName>
</protein>
<keyword evidence="8" id="KW-1185">Reference proteome</keyword>
<dbReference type="RefSeq" id="WP_008083189.1">
    <property type="nucleotide sequence ID" value="NC_013926.1"/>
</dbReference>
<dbReference type="InterPro" id="IPR057268">
    <property type="entry name" value="Ribosomal_L18"/>
</dbReference>
<evidence type="ECO:0000256" key="5">
    <source>
        <dbReference type="ARBA" id="ARBA00023274"/>
    </source>
</evidence>
<dbReference type="HAMAP" id="MF_01337_A">
    <property type="entry name" value="Ribosomal_uL18_A"/>
    <property type="match status" value="1"/>
</dbReference>
<dbReference type="HOGENOM" id="CLU_056222_2_0_2"/>
<evidence type="ECO:0000256" key="6">
    <source>
        <dbReference type="HAMAP-Rule" id="MF_01337"/>
    </source>
</evidence>
<dbReference type="KEGG" id="abi:Aboo_1502"/>
<keyword evidence="2 6" id="KW-0699">rRNA-binding</keyword>
<sequence>MARNAIYRVKMRRRREGKTNYRKRLAYLKSGKPRAVVRKTLRYVIVQIVEYHDDGDKILVGVNSSHLKKYGWKGSFKNTPAAYLTGYLAGKLALKKGIEEAVLDIGLQSPVKGSRVFAALKGMVDAGLYVPHSEEVYPSEDRIKGEHISEEIAKMFEEVKAKMEV</sequence>
<keyword evidence="4 6" id="KW-0689">Ribosomal protein</keyword>
<reference evidence="7" key="1">
    <citation type="submission" date="2010-02" db="EMBL/GenBank/DDBJ databases">
        <title>Complete sequence of Aciduliprofundum boonei T469.</title>
        <authorList>
            <consortium name="US DOE Joint Genome Institute"/>
            <person name="Lucas S."/>
            <person name="Copeland A."/>
            <person name="Lapidus A."/>
            <person name="Cheng J.-F."/>
            <person name="Bruce D."/>
            <person name="Goodwin L."/>
            <person name="Pitluck S."/>
            <person name="Saunders E."/>
            <person name="Detter J.C."/>
            <person name="Han C."/>
            <person name="Tapia R."/>
            <person name="Land M."/>
            <person name="Hauser L."/>
            <person name="Kyrpides N."/>
            <person name="Mikhailova N."/>
            <person name="Flores G."/>
            <person name="Reysenbach A.-L."/>
            <person name="Woyke T."/>
        </authorList>
    </citation>
    <scope>NUCLEOTIDE SEQUENCE</scope>
    <source>
        <strain evidence="7">T469</strain>
    </source>
</reference>
<dbReference type="PANTHER" id="PTHR23410:SF12">
    <property type="entry name" value="LARGE RIBOSOMAL SUBUNIT PROTEIN UL18"/>
    <property type="match status" value="1"/>
</dbReference>
<dbReference type="Gene3D" id="3.30.420.100">
    <property type="match status" value="1"/>
</dbReference>
<organism evidence="7 8">
    <name type="scientific">Aciduliprofundum boonei (strain DSM 19572 / T469)</name>
    <dbReference type="NCBI Taxonomy" id="439481"/>
    <lineage>
        <taxon>Archaea</taxon>
        <taxon>Methanobacteriati</taxon>
        <taxon>Thermoplasmatota</taxon>
        <taxon>DHVE2 group</taxon>
        <taxon>Candidatus Aciduliprofundum</taxon>
    </lineage>
</organism>
<dbReference type="GO" id="GO:0022625">
    <property type="term" value="C:cytosolic large ribosomal subunit"/>
    <property type="evidence" value="ECO:0007669"/>
    <property type="project" value="TreeGrafter"/>
</dbReference>
<dbReference type="InterPro" id="IPR005485">
    <property type="entry name" value="Rbsml_uL18_euk_arch"/>
</dbReference>
<name>B5IBI0_ACIB4</name>
<dbReference type="GO" id="GO:0003735">
    <property type="term" value="F:structural constituent of ribosome"/>
    <property type="evidence" value="ECO:0007669"/>
    <property type="project" value="InterPro"/>
</dbReference>
<dbReference type="eggNOG" id="arCOG04088">
    <property type="taxonomic scope" value="Archaea"/>
</dbReference>
<dbReference type="Pfam" id="PF17144">
    <property type="entry name" value="Ribosomal_L5e"/>
    <property type="match status" value="2"/>
</dbReference>
<proteinExistence type="inferred from homology"/>
<evidence type="ECO:0000313" key="8">
    <source>
        <dbReference type="Proteomes" id="UP000001400"/>
    </source>
</evidence>
<keyword evidence="3 6" id="KW-0694">RNA-binding</keyword>
<dbReference type="AlphaFoldDB" id="B5IBI0"/>
<dbReference type="EMBL" id="CP001941">
    <property type="protein sequence ID" value="ADD09308.1"/>
    <property type="molecule type" value="Genomic_DNA"/>
</dbReference>
<dbReference type="GeneID" id="8828471"/>
<keyword evidence="5 6" id="KW-0687">Ribonucleoprotein</keyword>
<evidence type="ECO:0000313" key="7">
    <source>
        <dbReference type="EMBL" id="ADD09308.1"/>
    </source>
</evidence>
<evidence type="ECO:0000256" key="3">
    <source>
        <dbReference type="ARBA" id="ARBA00022884"/>
    </source>
</evidence>
<dbReference type="GO" id="GO:0006412">
    <property type="term" value="P:translation"/>
    <property type="evidence" value="ECO:0007669"/>
    <property type="project" value="UniProtKB-UniRule"/>
</dbReference>
<dbReference type="PANTHER" id="PTHR23410">
    <property type="entry name" value="RIBOSOMAL PROTEIN L5-RELATED"/>
    <property type="match status" value="1"/>
</dbReference>
<dbReference type="NCBIfam" id="NF006342">
    <property type="entry name" value="PRK08569.1"/>
    <property type="match status" value="1"/>
</dbReference>
<gene>
    <name evidence="6" type="primary">rpl18</name>
    <name evidence="7" type="ordered locus">Aboo_1502</name>
</gene>
<dbReference type="STRING" id="439481.Aboo_1502"/>
<comment type="function">
    <text evidence="6">This is one of the proteins that bind and probably mediate the attachment of the 5S RNA into the large ribosomal subunit, where it forms part of the central protuberance.</text>
</comment>
<evidence type="ECO:0000256" key="2">
    <source>
        <dbReference type="ARBA" id="ARBA00022730"/>
    </source>
</evidence>
<dbReference type="InterPro" id="IPR057267">
    <property type="entry name" value="Rbsml_uL18_arch"/>
</dbReference>
<evidence type="ECO:0000256" key="1">
    <source>
        <dbReference type="ARBA" id="ARBA00007116"/>
    </source>
</evidence>
<dbReference type="GO" id="GO:0008097">
    <property type="term" value="F:5S rRNA binding"/>
    <property type="evidence" value="ECO:0007669"/>
    <property type="project" value="InterPro"/>
</dbReference>
<dbReference type="GO" id="GO:0000027">
    <property type="term" value="P:ribosomal large subunit assembly"/>
    <property type="evidence" value="ECO:0007669"/>
    <property type="project" value="TreeGrafter"/>
</dbReference>
<dbReference type="Proteomes" id="UP000001400">
    <property type="component" value="Chromosome"/>
</dbReference>